<comment type="caution">
    <text evidence="3">The sequence shown here is derived from an EMBL/GenBank/DDBJ whole genome shotgun (WGS) entry which is preliminary data.</text>
</comment>
<feature type="transmembrane region" description="Helical" evidence="1">
    <location>
        <begin position="60"/>
        <end position="80"/>
    </location>
</feature>
<feature type="signal peptide" evidence="2">
    <location>
        <begin position="1"/>
        <end position="21"/>
    </location>
</feature>
<feature type="chain" id="PRO_5043530892" evidence="2">
    <location>
        <begin position="22"/>
        <end position="86"/>
    </location>
</feature>
<dbReference type="EMBL" id="JBDFQZ010000005">
    <property type="protein sequence ID" value="KAK9726281.1"/>
    <property type="molecule type" value="Genomic_DNA"/>
</dbReference>
<keyword evidence="4" id="KW-1185">Reference proteome</keyword>
<keyword evidence="1" id="KW-1133">Transmembrane helix</keyword>
<accession>A0AAW1L0G8</accession>
<keyword evidence="1" id="KW-0812">Transmembrane</keyword>
<dbReference type="Proteomes" id="UP001443914">
    <property type="component" value="Unassembled WGS sequence"/>
</dbReference>
<evidence type="ECO:0000313" key="3">
    <source>
        <dbReference type="EMBL" id="KAK9726281.1"/>
    </source>
</evidence>
<keyword evidence="1" id="KW-0472">Membrane</keyword>
<evidence type="ECO:0000256" key="1">
    <source>
        <dbReference type="SAM" id="Phobius"/>
    </source>
</evidence>
<sequence length="86" mass="9863">MHSILFPEHLLIFLFVNFLSGQSFPLNLDLILVTLILRRKSSREMSLQVRLEGTSSRDKSIEALFCMTMMFTSFSLLAAFDCCLIL</sequence>
<feature type="transmembrane region" description="Helical" evidence="1">
    <location>
        <begin position="12"/>
        <end position="37"/>
    </location>
</feature>
<proteinExistence type="predicted"/>
<organism evidence="3 4">
    <name type="scientific">Saponaria officinalis</name>
    <name type="common">Common soapwort</name>
    <name type="synonym">Lychnis saponaria</name>
    <dbReference type="NCBI Taxonomy" id="3572"/>
    <lineage>
        <taxon>Eukaryota</taxon>
        <taxon>Viridiplantae</taxon>
        <taxon>Streptophyta</taxon>
        <taxon>Embryophyta</taxon>
        <taxon>Tracheophyta</taxon>
        <taxon>Spermatophyta</taxon>
        <taxon>Magnoliopsida</taxon>
        <taxon>eudicotyledons</taxon>
        <taxon>Gunneridae</taxon>
        <taxon>Pentapetalae</taxon>
        <taxon>Caryophyllales</taxon>
        <taxon>Caryophyllaceae</taxon>
        <taxon>Caryophylleae</taxon>
        <taxon>Saponaria</taxon>
    </lineage>
</organism>
<reference evidence="3" key="1">
    <citation type="submission" date="2024-03" db="EMBL/GenBank/DDBJ databases">
        <title>WGS assembly of Saponaria officinalis var. Norfolk2.</title>
        <authorList>
            <person name="Jenkins J."/>
            <person name="Shu S."/>
            <person name="Grimwood J."/>
            <person name="Barry K."/>
            <person name="Goodstein D."/>
            <person name="Schmutz J."/>
            <person name="Leebens-Mack J."/>
            <person name="Osbourn A."/>
        </authorList>
    </citation>
    <scope>NUCLEOTIDE SEQUENCE [LARGE SCALE GENOMIC DNA]</scope>
    <source>
        <strain evidence="3">JIC</strain>
    </source>
</reference>
<evidence type="ECO:0000313" key="4">
    <source>
        <dbReference type="Proteomes" id="UP001443914"/>
    </source>
</evidence>
<keyword evidence="2" id="KW-0732">Signal</keyword>
<name>A0AAW1L0G8_SAPOF</name>
<evidence type="ECO:0000256" key="2">
    <source>
        <dbReference type="SAM" id="SignalP"/>
    </source>
</evidence>
<dbReference type="AlphaFoldDB" id="A0AAW1L0G8"/>
<gene>
    <name evidence="3" type="ORF">RND81_05G203700</name>
</gene>
<protein>
    <submittedName>
        <fullName evidence="3">Uncharacterized protein</fullName>
    </submittedName>
</protein>